<keyword evidence="2" id="KW-1185">Reference proteome</keyword>
<comment type="caution">
    <text evidence="1">The sequence shown here is derived from an EMBL/GenBank/DDBJ whole genome shotgun (WGS) entry which is preliminary data.</text>
</comment>
<organism evidence="1 2">
    <name type="scientific">Pleurodeles waltl</name>
    <name type="common">Iberian ribbed newt</name>
    <dbReference type="NCBI Taxonomy" id="8319"/>
    <lineage>
        <taxon>Eukaryota</taxon>
        <taxon>Metazoa</taxon>
        <taxon>Chordata</taxon>
        <taxon>Craniata</taxon>
        <taxon>Vertebrata</taxon>
        <taxon>Euteleostomi</taxon>
        <taxon>Amphibia</taxon>
        <taxon>Batrachia</taxon>
        <taxon>Caudata</taxon>
        <taxon>Salamandroidea</taxon>
        <taxon>Salamandridae</taxon>
        <taxon>Pleurodelinae</taxon>
        <taxon>Pleurodeles</taxon>
    </lineage>
</organism>
<reference evidence="1" key="1">
    <citation type="journal article" date="2022" name="bioRxiv">
        <title>Sequencing and chromosome-scale assembly of the giantPleurodeles waltlgenome.</title>
        <authorList>
            <person name="Brown T."/>
            <person name="Elewa A."/>
            <person name="Iarovenko S."/>
            <person name="Subramanian E."/>
            <person name="Araus A.J."/>
            <person name="Petzold A."/>
            <person name="Susuki M."/>
            <person name="Suzuki K.-i.T."/>
            <person name="Hayashi T."/>
            <person name="Toyoda A."/>
            <person name="Oliveira C."/>
            <person name="Osipova E."/>
            <person name="Leigh N.D."/>
            <person name="Simon A."/>
            <person name="Yun M.H."/>
        </authorList>
    </citation>
    <scope>NUCLEOTIDE SEQUENCE</scope>
    <source>
        <strain evidence="1">20211129_DDA</strain>
        <tissue evidence="1">Liver</tissue>
    </source>
</reference>
<gene>
    <name evidence="1" type="ORF">NDU88_003643</name>
</gene>
<dbReference type="Proteomes" id="UP001066276">
    <property type="component" value="Chromosome 4_2"/>
</dbReference>
<dbReference type="EMBL" id="JANPWB010000008">
    <property type="protein sequence ID" value="KAJ1163180.1"/>
    <property type="molecule type" value="Genomic_DNA"/>
</dbReference>
<accession>A0AAV7SGI6</accession>
<proteinExistence type="predicted"/>
<dbReference type="AlphaFoldDB" id="A0AAV7SGI6"/>
<name>A0AAV7SGI6_PLEWA</name>
<evidence type="ECO:0000313" key="2">
    <source>
        <dbReference type="Proteomes" id="UP001066276"/>
    </source>
</evidence>
<sequence length="66" mass="7096">MRQRWRSCYGLGGLEDRASSKTHRIDEGSGCANGHIGDEYRIVAGPVDLRACTCSAALEKTLALGD</sequence>
<protein>
    <submittedName>
        <fullName evidence="1">Uncharacterized protein</fullName>
    </submittedName>
</protein>
<evidence type="ECO:0000313" key="1">
    <source>
        <dbReference type="EMBL" id="KAJ1163180.1"/>
    </source>
</evidence>